<dbReference type="VEuPathDB" id="FungiDB:PSTT_11088"/>
<comment type="caution">
    <text evidence="1">The sequence shown here is derived from an EMBL/GenBank/DDBJ whole genome shotgun (WGS) entry which is preliminary data.</text>
</comment>
<protein>
    <submittedName>
        <fullName evidence="1">Uncharacterized protein</fullName>
    </submittedName>
</protein>
<proteinExistence type="predicted"/>
<reference evidence="1" key="1">
    <citation type="submission" date="2017-12" db="EMBL/GenBank/DDBJ databases">
        <title>Gene loss provides genomic basis for host adaptation in cereal stripe rust fungi.</title>
        <authorList>
            <person name="Xia C."/>
        </authorList>
    </citation>
    <scope>NUCLEOTIDE SEQUENCE [LARGE SCALE GENOMIC DNA]</scope>
    <source>
        <strain evidence="1">93-210</strain>
    </source>
</reference>
<evidence type="ECO:0000313" key="2">
    <source>
        <dbReference type="Proteomes" id="UP000239156"/>
    </source>
</evidence>
<organism evidence="1 2">
    <name type="scientific">Puccinia striiformis</name>
    <dbReference type="NCBI Taxonomy" id="27350"/>
    <lineage>
        <taxon>Eukaryota</taxon>
        <taxon>Fungi</taxon>
        <taxon>Dikarya</taxon>
        <taxon>Basidiomycota</taxon>
        <taxon>Pucciniomycotina</taxon>
        <taxon>Pucciniomycetes</taxon>
        <taxon>Pucciniales</taxon>
        <taxon>Pucciniaceae</taxon>
        <taxon>Puccinia</taxon>
    </lineage>
</organism>
<dbReference type="Proteomes" id="UP000239156">
    <property type="component" value="Unassembled WGS sequence"/>
</dbReference>
<dbReference type="EMBL" id="PKSL01000125">
    <property type="protein sequence ID" value="POW03459.1"/>
    <property type="molecule type" value="Genomic_DNA"/>
</dbReference>
<keyword evidence="2" id="KW-1185">Reference proteome</keyword>
<evidence type="ECO:0000313" key="1">
    <source>
        <dbReference type="EMBL" id="POW03459.1"/>
    </source>
</evidence>
<dbReference type="AlphaFoldDB" id="A0A2S4V1Q5"/>
<sequence>MFVEKTRRKGENSVEQFTRGAFQTDEGRLDALAITPVCLQIVFSLDNLLGYIPLWFDDPTYILEREREKFVGFAACQCSNCLPVEALALISNLPFANNCNFDRIMSDDFQAPFPADLKHKYPTK</sequence>
<name>A0A2S4V1Q5_9BASI</name>
<accession>A0A2S4V1Q5</accession>
<gene>
    <name evidence="1" type="ORF">PSTT_11088</name>
</gene>